<dbReference type="Pfam" id="PF00069">
    <property type="entry name" value="Pkinase"/>
    <property type="match status" value="1"/>
</dbReference>
<dbReference type="PROSITE" id="PS50011">
    <property type="entry name" value="PROTEIN_KINASE_DOM"/>
    <property type="match status" value="1"/>
</dbReference>
<dbReference type="Proteomes" id="UP001234989">
    <property type="component" value="Chromosome 2"/>
</dbReference>
<evidence type="ECO:0000256" key="5">
    <source>
        <dbReference type="ARBA" id="ARBA00022679"/>
    </source>
</evidence>
<name>A0AAF0Q3X0_SOLVR</name>
<proteinExistence type="inferred from homology"/>
<dbReference type="InterPro" id="IPR000719">
    <property type="entry name" value="Prot_kinase_dom"/>
</dbReference>
<keyword evidence="13" id="KW-0472">Membrane</keyword>
<keyword evidence="10" id="KW-0833">Ubl conjugation pathway</keyword>
<evidence type="ECO:0000256" key="8">
    <source>
        <dbReference type="ARBA" id="ARBA00022729"/>
    </source>
</evidence>
<evidence type="ECO:0000256" key="3">
    <source>
        <dbReference type="ARBA" id="ARBA00004906"/>
    </source>
</evidence>
<keyword evidence="5" id="KW-0808">Transferase</keyword>
<protein>
    <recommendedName>
        <fullName evidence="4">RING-type E3 ubiquitin transferase</fullName>
        <ecNumber evidence="4">2.3.2.27</ecNumber>
    </recommendedName>
</protein>
<dbReference type="InterPro" id="IPR011009">
    <property type="entry name" value="Kinase-like_dom_sf"/>
</dbReference>
<evidence type="ECO:0000256" key="10">
    <source>
        <dbReference type="ARBA" id="ARBA00022786"/>
    </source>
</evidence>
<dbReference type="GO" id="GO:0061630">
    <property type="term" value="F:ubiquitin protein ligase activity"/>
    <property type="evidence" value="ECO:0007669"/>
    <property type="project" value="UniProtKB-EC"/>
</dbReference>
<dbReference type="InterPro" id="IPR046948">
    <property type="entry name" value="ATL20-22-like"/>
</dbReference>
<evidence type="ECO:0000256" key="4">
    <source>
        <dbReference type="ARBA" id="ARBA00012483"/>
    </source>
</evidence>
<comment type="similarity">
    <text evidence="14">Belongs to the RING-type zinc finger family. ATL subfamily.</text>
</comment>
<accession>A0AAF0Q3X0</accession>
<evidence type="ECO:0000256" key="12">
    <source>
        <dbReference type="ARBA" id="ARBA00022989"/>
    </source>
</evidence>
<dbReference type="PANTHER" id="PTHR46279">
    <property type="entry name" value="RING/U-BOX SUPERFAMILY PROTEIN"/>
    <property type="match status" value="1"/>
</dbReference>
<evidence type="ECO:0000256" key="14">
    <source>
        <dbReference type="ARBA" id="ARBA00024209"/>
    </source>
</evidence>
<comment type="subcellular location">
    <subcellularLocation>
        <location evidence="2">Membrane</location>
        <topology evidence="2">Single-pass membrane protein</topology>
    </subcellularLocation>
</comment>
<dbReference type="SUPFAM" id="SSF56112">
    <property type="entry name" value="Protein kinase-like (PK-like)"/>
    <property type="match status" value="1"/>
</dbReference>
<evidence type="ECO:0000313" key="16">
    <source>
        <dbReference type="EMBL" id="WMV16366.1"/>
    </source>
</evidence>
<reference evidence="16" key="1">
    <citation type="submission" date="2023-08" db="EMBL/GenBank/DDBJ databases">
        <title>A de novo genome assembly of Solanum verrucosum Schlechtendal, a Mexican diploid species geographically isolated from the other diploid A-genome species in potato relatives.</title>
        <authorList>
            <person name="Hosaka K."/>
        </authorList>
    </citation>
    <scope>NUCLEOTIDE SEQUENCE</scope>
    <source>
        <tissue evidence="16">Young leaves</tissue>
    </source>
</reference>
<keyword evidence="6" id="KW-0812">Transmembrane</keyword>
<comment type="pathway">
    <text evidence="3">Protein modification; protein ubiquitination.</text>
</comment>
<evidence type="ECO:0000256" key="6">
    <source>
        <dbReference type="ARBA" id="ARBA00022692"/>
    </source>
</evidence>
<evidence type="ECO:0000256" key="2">
    <source>
        <dbReference type="ARBA" id="ARBA00004167"/>
    </source>
</evidence>
<keyword evidence="11" id="KW-0862">Zinc</keyword>
<keyword evidence="9" id="KW-0863">Zinc-finger</keyword>
<keyword evidence="12" id="KW-1133">Transmembrane helix</keyword>
<evidence type="ECO:0000256" key="7">
    <source>
        <dbReference type="ARBA" id="ARBA00022723"/>
    </source>
</evidence>
<dbReference type="GO" id="GO:0008270">
    <property type="term" value="F:zinc ion binding"/>
    <property type="evidence" value="ECO:0007669"/>
    <property type="project" value="UniProtKB-KW"/>
</dbReference>
<dbReference type="PANTHER" id="PTHR46279:SF9">
    <property type="entry name" value="OS01G0116300 PROTEIN"/>
    <property type="match status" value="1"/>
</dbReference>
<dbReference type="GO" id="GO:0030247">
    <property type="term" value="F:polysaccharide binding"/>
    <property type="evidence" value="ECO:0007669"/>
    <property type="project" value="InterPro"/>
</dbReference>
<keyword evidence="7" id="KW-0479">Metal-binding</keyword>
<dbReference type="Pfam" id="PF13947">
    <property type="entry name" value="GUB_WAK_bind"/>
    <property type="match status" value="1"/>
</dbReference>
<organism evidence="16 17">
    <name type="scientific">Solanum verrucosum</name>
    <dbReference type="NCBI Taxonomy" id="315347"/>
    <lineage>
        <taxon>Eukaryota</taxon>
        <taxon>Viridiplantae</taxon>
        <taxon>Streptophyta</taxon>
        <taxon>Embryophyta</taxon>
        <taxon>Tracheophyta</taxon>
        <taxon>Spermatophyta</taxon>
        <taxon>Magnoliopsida</taxon>
        <taxon>eudicotyledons</taxon>
        <taxon>Gunneridae</taxon>
        <taxon>Pentapetalae</taxon>
        <taxon>asterids</taxon>
        <taxon>lamiids</taxon>
        <taxon>Solanales</taxon>
        <taxon>Solanaceae</taxon>
        <taxon>Solanoideae</taxon>
        <taxon>Solaneae</taxon>
        <taxon>Solanum</taxon>
    </lineage>
</organism>
<dbReference type="InterPro" id="IPR025287">
    <property type="entry name" value="WAK_GUB"/>
</dbReference>
<dbReference type="GO" id="GO:0004672">
    <property type="term" value="F:protein kinase activity"/>
    <property type="evidence" value="ECO:0007669"/>
    <property type="project" value="InterPro"/>
</dbReference>
<gene>
    <name evidence="16" type="ORF">MTR67_009751</name>
</gene>
<evidence type="ECO:0000259" key="15">
    <source>
        <dbReference type="PROSITE" id="PS50011"/>
    </source>
</evidence>
<evidence type="ECO:0000256" key="9">
    <source>
        <dbReference type="ARBA" id="ARBA00022771"/>
    </source>
</evidence>
<evidence type="ECO:0000313" key="17">
    <source>
        <dbReference type="Proteomes" id="UP001234989"/>
    </source>
</evidence>
<evidence type="ECO:0000256" key="1">
    <source>
        <dbReference type="ARBA" id="ARBA00000900"/>
    </source>
</evidence>
<dbReference type="AlphaFoldDB" id="A0AAF0Q3X0"/>
<evidence type="ECO:0000256" key="13">
    <source>
        <dbReference type="ARBA" id="ARBA00023136"/>
    </source>
</evidence>
<feature type="domain" description="Protein kinase" evidence="15">
    <location>
        <begin position="108"/>
        <end position="292"/>
    </location>
</feature>
<keyword evidence="8" id="KW-0732">Signal</keyword>
<dbReference type="GO" id="GO:0005524">
    <property type="term" value="F:ATP binding"/>
    <property type="evidence" value="ECO:0007669"/>
    <property type="project" value="InterPro"/>
</dbReference>
<dbReference type="EC" id="2.3.2.27" evidence="4"/>
<sequence length="292" mass="33351">MQDSWCKNDGPIVHFPFRLSHQPKHCGYPGFELHCNNKNDTILELPSTVHLAVEKIEYVSQKIHLYDPDQCIAAKLPKLNLVQSNFTNDDDLTVLFNCPAPLADYIEYDFVPCLGSSNYKVYAVSWTFSLQLFLSWPCTKNHQYPYSHSTFGENMLQLNWSVPLCENCESKGMDYGFKDGTNLLETHCFNRIITRKGTIWEEFINEIGTIGRIHHVNVVRLLGFCADGFRRALIHEYLPNDSLGRLILPVSSCPGSVSLISWNKLQHIALGTARGIEYLHQGCDQQILHFDI</sequence>
<comment type="catalytic activity">
    <reaction evidence="1">
        <text>S-ubiquitinyl-[E2 ubiquitin-conjugating enzyme]-L-cysteine + [acceptor protein]-L-lysine = [E2 ubiquitin-conjugating enzyme]-L-cysteine + N(6)-ubiquitinyl-[acceptor protein]-L-lysine.</text>
        <dbReference type="EC" id="2.3.2.27"/>
    </reaction>
</comment>
<dbReference type="EMBL" id="CP133613">
    <property type="protein sequence ID" value="WMV16366.1"/>
    <property type="molecule type" value="Genomic_DNA"/>
</dbReference>
<dbReference type="GO" id="GO:0016020">
    <property type="term" value="C:membrane"/>
    <property type="evidence" value="ECO:0007669"/>
    <property type="project" value="UniProtKB-SubCell"/>
</dbReference>
<evidence type="ECO:0000256" key="11">
    <source>
        <dbReference type="ARBA" id="ARBA00022833"/>
    </source>
</evidence>
<dbReference type="Gene3D" id="1.10.510.10">
    <property type="entry name" value="Transferase(Phosphotransferase) domain 1"/>
    <property type="match status" value="1"/>
</dbReference>
<keyword evidence="17" id="KW-1185">Reference proteome</keyword>